<comment type="caution">
    <text evidence="2">The sequence shown here is derived from an EMBL/GenBank/DDBJ whole genome shotgun (WGS) entry which is preliminary data.</text>
</comment>
<organism evidence="2 3">
    <name type="scientific">Naganishia liquefaciens</name>
    <dbReference type="NCBI Taxonomy" id="104408"/>
    <lineage>
        <taxon>Eukaryota</taxon>
        <taxon>Fungi</taxon>
        <taxon>Dikarya</taxon>
        <taxon>Basidiomycota</taxon>
        <taxon>Agaricomycotina</taxon>
        <taxon>Tremellomycetes</taxon>
        <taxon>Filobasidiales</taxon>
        <taxon>Filobasidiaceae</taxon>
        <taxon>Naganishia</taxon>
    </lineage>
</organism>
<reference evidence="2" key="1">
    <citation type="submission" date="2020-07" db="EMBL/GenBank/DDBJ databases">
        <title>Draft Genome Sequence of a Deep-Sea Yeast, Naganishia (Cryptococcus) liquefaciens strain N6.</title>
        <authorList>
            <person name="Han Y.W."/>
            <person name="Kajitani R."/>
            <person name="Morimoto H."/>
            <person name="Parhat M."/>
            <person name="Tsubouchi H."/>
            <person name="Bakenova O."/>
            <person name="Ogata M."/>
            <person name="Argunhan B."/>
            <person name="Aoki R."/>
            <person name="Kajiwara S."/>
            <person name="Itoh T."/>
            <person name="Iwasaki H."/>
        </authorList>
    </citation>
    <scope>NUCLEOTIDE SEQUENCE</scope>
    <source>
        <strain evidence="2">N6</strain>
    </source>
</reference>
<feature type="compositionally biased region" description="Polar residues" evidence="1">
    <location>
        <begin position="263"/>
        <end position="272"/>
    </location>
</feature>
<dbReference type="AlphaFoldDB" id="A0A8H3TRI9"/>
<feature type="region of interest" description="Disordered" evidence="1">
    <location>
        <begin position="251"/>
        <end position="317"/>
    </location>
</feature>
<evidence type="ECO:0000256" key="1">
    <source>
        <dbReference type="SAM" id="MobiDB-lite"/>
    </source>
</evidence>
<dbReference type="Proteomes" id="UP000620104">
    <property type="component" value="Unassembled WGS sequence"/>
</dbReference>
<protein>
    <submittedName>
        <fullName evidence="2">Uncharacterized protein</fullName>
    </submittedName>
</protein>
<keyword evidence="3" id="KW-1185">Reference proteome</keyword>
<feature type="region of interest" description="Disordered" evidence="1">
    <location>
        <begin position="200"/>
        <end position="225"/>
    </location>
</feature>
<name>A0A8H3TRI9_9TREE</name>
<sequence length="317" mass="34603">MFRARLTGQLAIPTSVLASATDKSSRNPSLRNGFPSEAPSYRLAFLSSRGARAGTVLSLVTGLEPYIFPLGIFLRYYPGVMRAETIMTELERSAITDSEYLSSIQKRPLTPEWGSHSYWPFTTEKESTAPNSASAIQTESIPRFSFDSSNPHPDGEIRFMRVVPGENLERLSDMRGSIATDASSGGVDDSDFIPVDLTAFAGGHDPQQHPMRPDTTDSQAATEERKHRHVLTVVLPGFSFESECASAFGERTSSAASSNSSSEGLTSRTDLNQGKGPYGRVPQKESKKKRVSHKAKECSKYGRSSFDSASLNFWKGG</sequence>
<gene>
    <name evidence="2" type="ORF">NliqN6_1351</name>
</gene>
<dbReference type="EMBL" id="BLZA01000010">
    <property type="protein sequence ID" value="GHJ84949.1"/>
    <property type="molecule type" value="Genomic_DNA"/>
</dbReference>
<proteinExistence type="predicted"/>
<accession>A0A8H3TRI9</accession>
<feature type="compositionally biased region" description="Low complexity" evidence="1">
    <location>
        <begin position="253"/>
        <end position="262"/>
    </location>
</feature>
<evidence type="ECO:0000313" key="3">
    <source>
        <dbReference type="Proteomes" id="UP000620104"/>
    </source>
</evidence>
<evidence type="ECO:0000313" key="2">
    <source>
        <dbReference type="EMBL" id="GHJ84949.1"/>
    </source>
</evidence>